<dbReference type="InterPro" id="IPR038717">
    <property type="entry name" value="Tc1-like_DDE_dom"/>
</dbReference>
<sequence>MKGQLDGQEELLREMVEKYPDATLEEYCEYWGITYNQWVSTTTMCRALQKQELSRKKKTLRSSQGKTERVQHLKTEYWQQVKQQDAKNLVFIDEMGVLLGMTRTHARSPQGTRVYDFQPFYRGAKVTVIGAISINKVLAVMTINGSMNGNVFTVFVEKCLLPQLWPGAVVVMDNLPAHKVQEIKPLIESVGAKVLYQSPYSPDFNPMEHWWSQLRAFLRSFSPTTAQMVDILIATALD</sequence>
<dbReference type="GO" id="GO:0003676">
    <property type="term" value="F:nucleic acid binding"/>
    <property type="evidence" value="ECO:0007669"/>
    <property type="project" value="InterPro"/>
</dbReference>
<dbReference type="NCBIfam" id="NF033545">
    <property type="entry name" value="transpos_IS630"/>
    <property type="match status" value="1"/>
</dbReference>
<dbReference type="InterPro" id="IPR036397">
    <property type="entry name" value="RNaseH_sf"/>
</dbReference>
<organism evidence="2 3">
    <name type="scientific">Umezakia ovalisporum FSS-62</name>
    <dbReference type="NCBI Taxonomy" id="2971776"/>
    <lineage>
        <taxon>Bacteria</taxon>
        <taxon>Bacillati</taxon>
        <taxon>Cyanobacteriota</taxon>
        <taxon>Cyanophyceae</taxon>
        <taxon>Nostocales</taxon>
        <taxon>Nodulariaceae</taxon>
        <taxon>Umezakia</taxon>
    </lineage>
</organism>
<evidence type="ECO:0000313" key="2">
    <source>
        <dbReference type="EMBL" id="MDH6064015.1"/>
    </source>
</evidence>
<evidence type="ECO:0000259" key="1">
    <source>
        <dbReference type="Pfam" id="PF13358"/>
    </source>
</evidence>
<feature type="domain" description="Tc1-like transposase DDE" evidence="1">
    <location>
        <begin position="89"/>
        <end position="220"/>
    </location>
</feature>
<protein>
    <submittedName>
        <fullName evidence="2">IS630 family transposase</fullName>
    </submittedName>
</protein>
<dbReference type="InterPro" id="IPR047655">
    <property type="entry name" value="Transpos_IS630-like"/>
</dbReference>
<evidence type="ECO:0000313" key="3">
    <source>
        <dbReference type="Proteomes" id="UP001159370"/>
    </source>
</evidence>
<accession>A0AA43GYT5</accession>
<dbReference type="EMBL" id="JANQDL010000065">
    <property type="protein sequence ID" value="MDH6064015.1"/>
    <property type="molecule type" value="Genomic_DNA"/>
</dbReference>
<proteinExistence type="predicted"/>
<dbReference type="AlphaFoldDB" id="A0AA43GYT5"/>
<dbReference type="PANTHER" id="PTHR46564">
    <property type="entry name" value="TRANSPOSASE"/>
    <property type="match status" value="1"/>
</dbReference>
<dbReference type="PANTHER" id="PTHR46564:SF1">
    <property type="entry name" value="TRANSPOSASE"/>
    <property type="match status" value="1"/>
</dbReference>
<comment type="caution">
    <text evidence="2">The sequence shown here is derived from an EMBL/GenBank/DDBJ whole genome shotgun (WGS) entry which is preliminary data.</text>
</comment>
<reference evidence="2 3" key="1">
    <citation type="journal article" date="2023" name="J. Phycol.">
        <title>Chrysosporum ovalisporum is synonymous with the true-branching cyanobacterium Umezakia natans (Nostocales/Aphanizomenonaceae).</title>
        <authorList>
            <person name="McGregor G.B."/>
            <person name="Sendall B.C."/>
            <person name="Niiyama Y."/>
            <person name="Tuji A."/>
            <person name="Willis A."/>
        </authorList>
    </citation>
    <scope>NUCLEOTIDE SEQUENCE [LARGE SCALE GENOMIC DNA]</scope>
    <source>
        <strain evidence="2 3">FSS-62</strain>
    </source>
</reference>
<name>A0AA43GYT5_9CYAN</name>
<dbReference type="Proteomes" id="UP001159370">
    <property type="component" value="Unassembled WGS sequence"/>
</dbReference>
<gene>
    <name evidence="2" type="ORF">NWP23_09600</name>
</gene>
<dbReference type="Pfam" id="PF13358">
    <property type="entry name" value="DDE_3"/>
    <property type="match status" value="1"/>
</dbReference>
<dbReference type="Gene3D" id="3.30.420.10">
    <property type="entry name" value="Ribonuclease H-like superfamily/Ribonuclease H"/>
    <property type="match status" value="1"/>
</dbReference>
<dbReference type="RefSeq" id="WP_280700684.1">
    <property type="nucleotide sequence ID" value="NZ_JANQDL010000065.1"/>
</dbReference>